<feature type="domain" description="Flagellar hook-length control protein-like C-terminal" evidence="1">
    <location>
        <begin position="238"/>
        <end position="313"/>
    </location>
</feature>
<gene>
    <name evidence="2" type="ordered locus">HRM2_37050</name>
</gene>
<dbReference type="Gene3D" id="3.30.750.140">
    <property type="match status" value="1"/>
</dbReference>
<sequence length="337" mass="36714">MNSGVQIFSPELFRQLKGGEKAVLPALGDGRIVDATVLKVLSPTRAELMVAGKRLVAETSILLTPGQTLELKVTGEGGFEIVKPMTETVRAPLLIPGRLSAAFGSLTDKSPFSHLAALVSSETGASVLDSELAPLKDLLMSTALKSETPDPGFILRVLEKIAILREKGQAMLSLSDPGNEEILKPVGKFIDAMEKFQMLNSQSSDMARYLIPFSIFSSEAFTFGQLFFDLGEKKDKARSENHRLVKASLFLDMTNLGALRVDLSVLNKEITASFQVADEDVVSFVRTMVPTLRQRLTTQGFKVLQVTCTRGTPEMISQASIAEQFVNQETSNLDLMV</sequence>
<dbReference type="HOGENOM" id="CLU_784654_0_0_7"/>
<reference evidence="2 3" key="1">
    <citation type="journal article" date="2009" name="Environ. Microbiol.">
        <title>Genome sequence of Desulfobacterium autotrophicum HRM2, a marine sulfate reducer oxidizing organic carbon completely to carbon dioxide.</title>
        <authorList>
            <person name="Strittmatter A.W."/>
            <person name="Liesegang H."/>
            <person name="Rabus R."/>
            <person name="Decker I."/>
            <person name="Amann J."/>
            <person name="Andres S."/>
            <person name="Henne A."/>
            <person name="Fricke W.F."/>
            <person name="Martinez-Arias R."/>
            <person name="Bartels D."/>
            <person name="Goesmann A."/>
            <person name="Krause L."/>
            <person name="Puehler A."/>
            <person name="Klenk H.P."/>
            <person name="Richter M."/>
            <person name="Schuler M."/>
            <person name="Gloeckner F.O."/>
            <person name="Meyerdierks A."/>
            <person name="Gottschalk G."/>
            <person name="Amann R."/>
        </authorList>
    </citation>
    <scope>NUCLEOTIDE SEQUENCE [LARGE SCALE GENOMIC DNA]</scope>
    <source>
        <strain evidence="3">ATCC 43914 / DSM 3382 / HRM2</strain>
    </source>
</reference>
<evidence type="ECO:0000313" key="2">
    <source>
        <dbReference type="EMBL" id="ACN16763.1"/>
    </source>
</evidence>
<proteinExistence type="predicted"/>
<dbReference type="EMBL" id="CP001087">
    <property type="protein sequence ID" value="ACN16763.1"/>
    <property type="molecule type" value="Genomic_DNA"/>
</dbReference>
<dbReference type="RefSeq" id="WP_015905509.1">
    <property type="nucleotide sequence ID" value="NC_012108.1"/>
</dbReference>
<accession>C0QA45</accession>
<dbReference type="OrthoDB" id="5411906at2"/>
<evidence type="ECO:0000259" key="1">
    <source>
        <dbReference type="Pfam" id="PF02120"/>
    </source>
</evidence>
<dbReference type="eggNOG" id="ENOG5032WBW">
    <property type="taxonomic scope" value="Bacteria"/>
</dbReference>
<evidence type="ECO:0000313" key="3">
    <source>
        <dbReference type="Proteomes" id="UP000000442"/>
    </source>
</evidence>
<name>C0QA45_DESAH</name>
<dbReference type="STRING" id="177437.HRM2_37050"/>
<dbReference type="Pfam" id="PF02120">
    <property type="entry name" value="Flg_hook"/>
    <property type="match status" value="1"/>
</dbReference>
<dbReference type="InterPro" id="IPR038610">
    <property type="entry name" value="FliK-like_C_sf"/>
</dbReference>
<keyword evidence="3" id="KW-1185">Reference proteome</keyword>
<organism evidence="2 3">
    <name type="scientific">Desulforapulum autotrophicum (strain ATCC 43914 / DSM 3382 / VKM B-1955 / HRM2)</name>
    <name type="common">Desulfobacterium autotrophicum</name>
    <dbReference type="NCBI Taxonomy" id="177437"/>
    <lineage>
        <taxon>Bacteria</taxon>
        <taxon>Pseudomonadati</taxon>
        <taxon>Thermodesulfobacteriota</taxon>
        <taxon>Desulfobacteria</taxon>
        <taxon>Desulfobacterales</taxon>
        <taxon>Desulfobacteraceae</taxon>
        <taxon>Desulforapulum</taxon>
    </lineage>
</organism>
<dbReference type="KEGG" id="dat:HRM2_37050"/>
<dbReference type="InterPro" id="IPR021136">
    <property type="entry name" value="Flagellar_hook_control-like_C"/>
</dbReference>
<dbReference type="Proteomes" id="UP000000442">
    <property type="component" value="Chromosome"/>
</dbReference>
<protein>
    <submittedName>
        <fullName evidence="2">FliK</fullName>
    </submittedName>
</protein>
<dbReference type="AlphaFoldDB" id="C0QA45"/>